<dbReference type="STRING" id="1182545.A0A072PYZ9"/>
<dbReference type="OrthoDB" id="3928002at2759"/>
<protein>
    <submittedName>
        <fullName evidence="1">Uncharacterized protein</fullName>
    </submittedName>
</protein>
<evidence type="ECO:0000313" key="1">
    <source>
        <dbReference type="EMBL" id="KEF60835.1"/>
    </source>
</evidence>
<dbReference type="HOGENOM" id="CLU_061230_3_1_1"/>
<dbReference type="Proteomes" id="UP000027920">
    <property type="component" value="Unassembled WGS sequence"/>
</dbReference>
<dbReference type="EMBL" id="AMGV01000002">
    <property type="protein sequence ID" value="KEF60835.1"/>
    <property type="molecule type" value="Genomic_DNA"/>
</dbReference>
<proteinExistence type="predicted"/>
<dbReference type="AlphaFoldDB" id="A0A072PYZ9"/>
<reference evidence="1 2" key="1">
    <citation type="submission" date="2013-03" db="EMBL/GenBank/DDBJ databases">
        <title>The Genome Sequence of Exophiala aquamarina CBS 119918.</title>
        <authorList>
            <consortium name="The Broad Institute Genomics Platform"/>
            <person name="Cuomo C."/>
            <person name="de Hoog S."/>
            <person name="Gorbushina A."/>
            <person name="Walker B."/>
            <person name="Young S.K."/>
            <person name="Zeng Q."/>
            <person name="Gargeya S."/>
            <person name="Fitzgerald M."/>
            <person name="Haas B."/>
            <person name="Abouelleil A."/>
            <person name="Allen A.W."/>
            <person name="Alvarado L."/>
            <person name="Arachchi H.M."/>
            <person name="Berlin A.M."/>
            <person name="Chapman S.B."/>
            <person name="Gainer-Dewar J."/>
            <person name="Goldberg J."/>
            <person name="Griggs A."/>
            <person name="Gujja S."/>
            <person name="Hansen M."/>
            <person name="Howarth C."/>
            <person name="Imamovic A."/>
            <person name="Ireland A."/>
            <person name="Larimer J."/>
            <person name="McCowan C."/>
            <person name="Murphy C."/>
            <person name="Pearson M."/>
            <person name="Poon T.W."/>
            <person name="Priest M."/>
            <person name="Roberts A."/>
            <person name="Saif S."/>
            <person name="Shea T."/>
            <person name="Sisk P."/>
            <person name="Sykes S."/>
            <person name="Wortman J."/>
            <person name="Nusbaum C."/>
            <person name="Birren B."/>
        </authorList>
    </citation>
    <scope>NUCLEOTIDE SEQUENCE [LARGE SCALE GENOMIC DNA]</scope>
    <source>
        <strain evidence="1 2">CBS 119918</strain>
    </source>
</reference>
<sequence>MTRNEGDNGDDEENTEAFGHAFAGYFLPYPGSKFEGLVSTICEDPPILNWIYVDNDTYEVKYGVRLDAQDNVTGPFDCTRQDRRMTLEGWEGFVVVEEAPSLWALYFDRDDDGLRSKLGPGKRVLEVELWRREKRWKKDPLVRQEEQAKQTT</sequence>
<name>A0A072PYZ9_9EURO</name>
<dbReference type="RefSeq" id="XP_013263425.1">
    <property type="nucleotide sequence ID" value="XM_013407971.1"/>
</dbReference>
<accession>A0A072PYZ9</accession>
<comment type="caution">
    <text evidence="1">The sequence shown here is derived from an EMBL/GenBank/DDBJ whole genome shotgun (WGS) entry which is preliminary data.</text>
</comment>
<dbReference type="GeneID" id="25277341"/>
<dbReference type="PANTHER" id="PTHR38049">
    <property type="entry name" value="RICIN B LECTIN DOMAIN-CONTAINING PROTEIN"/>
    <property type="match status" value="1"/>
</dbReference>
<keyword evidence="2" id="KW-1185">Reference proteome</keyword>
<organism evidence="1 2">
    <name type="scientific">Exophiala aquamarina CBS 119918</name>
    <dbReference type="NCBI Taxonomy" id="1182545"/>
    <lineage>
        <taxon>Eukaryota</taxon>
        <taxon>Fungi</taxon>
        <taxon>Dikarya</taxon>
        <taxon>Ascomycota</taxon>
        <taxon>Pezizomycotina</taxon>
        <taxon>Eurotiomycetes</taxon>
        <taxon>Chaetothyriomycetidae</taxon>
        <taxon>Chaetothyriales</taxon>
        <taxon>Herpotrichiellaceae</taxon>
        <taxon>Exophiala</taxon>
    </lineage>
</organism>
<evidence type="ECO:0000313" key="2">
    <source>
        <dbReference type="Proteomes" id="UP000027920"/>
    </source>
</evidence>
<dbReference type="PANTHER" id="PTHR38049:SF2">
    <property type="entry name" value="RICIN B LECTIN DOMAIN-CONTAINING PROTEIN"/>
    <property type="match status" value="1"/>
</dbReference>
<dbReference type="VEuPathDB" id="FungiDB:A1O9_02397"/>
<gene>
    <name evidence="1" type="ORF">A1O9_02397</name>
</gene>